<reference evidence="2" key="1">
    <citation type="submission" date="2018-05" db="EMBL/GenBank/DDBJ databases">
        <authorList>
            <person name="Lanie J.A."/>
            <person name="Ng W.-L."/>
            <person name="Kazmierczak K.M."/>
            <person name="Andrzejewski T.M."/>
            <person name="Davidsen T.M."/>
            <person name="Wayne K.J."/>
            <person name="Tettelin H."/>
            <person name="Glass J.I."/>
            <person name="Rusch D."/>
            <person name="Podicherti R."/>
            <person name="Tsui H.-C.T."/>
            <person name="Winkler M.E."/>
        </authorList>
    </citation>
    <scope>NUCLEOTIDE SEQUENCE</scope>
</reference>
<proteinExistence type="predicted"/>
<evidence type="ECO:0000256" key="1">
    <source>
        <dbReference type="SAM" id="MobiDB-lite"/>
    </source>
</evidence>
<dbReference type="EMBL" id="UINC01154942">
    <property type="protein sequence ID" value="SVD50501.1"/>
    <property type="molecule type" value="Genomic_DNA"/>
</dbReference>
<name>A0A382VX80_9ZZZZ</name>
<evidence type="ECO:0008006" key="3">
    <source>
        <dbReference type="Google" id="ProtNLM"/>
    </source>
</evidence>
<dbReference type="AlphaFoldDB" id="A0A382VX80"/>
<feature type="compositionally biased region" description="Polar residues" evidence="1">
    <location>
        <begin position="206"/>
        <end position="228"/>
    </location>
</feature>
<evidence type="ECO:0000313" key="2">
    <source>
        <dbReference type="EMBL" id="SVD50501.1"/>
    </source>
</evidence>
<feature type="non-terminal residue" evidence="2">
    <location>
        <position position="1"/>
    </location>
</feature>
<sequence>LGSEETRQQFNNFPPGGMNIFFDQGRLPDPGSVLIQTALGNTLNKMVSAAQAFTSDRLKGIRAAHECFYSGEIAQSIISNVNTVGGLITGSDLEGYQAQYSSPVSVSFNGLEVHTQSTWTQSPVCLQALNILKHFDLVELGHNSAEYIHLVTEALKLAFADREAFYGDPDCVAIPIDGLLSEDYAKERAELIDTRRASPGLPDSGNPWQYSTLSGKTSDQPSYTSTKNAAADDGYESGTTHISIIDQQGNMACATPSGGAFNKSVFFPDLGFALSTRSEMFN</sequence>
<dbReference type="InterPro" id="IPR043137">
    <property type="entry name" value="GGT_ssub_C"/>
</dbReference>
<dbReference type="InterPro" id="IPR029055">
    <property type="entry name" value="Ntn_hydrolases_N"/>
</dbReference>
<dbReference type="Gene3D" id="3.60.20.40">
    <property type="match status" value="1"/>
</dbReference>
<dbReference type="InterPro" id="IPR043138">
    <property type="entry name" value="GGT_lsub"/>
</dbReference>
<dbReference type="Gene3D" id="1.10.246.130">
    <property type="match status" value="1"/>
</dbReference>
<feature type="non-terminal residue" evidence="2">
    <location>
        <position position="282"/>
    </location>
</feature>
<gene>
    <name evidence="2" type="ORF">METZ01_LOCUS403355</name>
</gene>
<feature type="region of interest" description="Disordered" evidence="1">
    <location>
        <begin position="196"/>
        <end position="234"/>
    </location>
</feature>
<dbReference type="PANTHER" id="PTHR43881:SF1">
    <property type="entry name" value="GAMMA-GLUTAMYLTRANSPEPTIDASE (AFU_ORTHOLOGUE AFUA_4G13580)"/>
    <property type="match status" value="1"/>
</dbReference>
<protein>
    <recommendedName>
        <fullName evidence="3">Gamma-glutamyltransferase</fullName>
    </recommendedName>
</protein>
<accession>A0A382VX80</accession>
<dbReference type="InterPro" id="IPR052896">
    <property type="entry name" value="GGT-like_enzyme"/>
</dbReference>
<dbReference type="Pfam" id="PF01019">
    <property type="entry name" value="G_glu_transpept"/>
    <property type="match status" value="1"/>
</dbReference>
<organism evidence="2">
    <name type="scientific">marine metagenome</name>
    <dbReference type="NCBI Taxonomy" id="408172"/>
    <lineage>
        <taxon>unclassified sequences</taxon>
        <taxon>metagenomes</taxon>
        <taxon>ecological metagenomes</taxon>
    </lineage>
</organism>
<dbReference type="SUPFAM" id="SSF56235">
    <property type="entry name" value="N-terminal nucleophile aminohydrolases (Ntn hydrolases)"/>
    <property type="match status" value="1"/>
</dbReference>
<dbReference type="PANTHER" id="PTHR43881">
    <property type="entry name" value="GAMMA-GLUTAMYLTRANSPEPTIDASE (AFU_ORTHOLOGUE AFUA_4G13580)"/>
    <property type="match status" value="1"/>
</dbReference>
<dbReference type="PRINTS" id="PR01210">
    <property type="entry name" value="GGTRANSPTASE"/>
</dbReference>